<dbReference type="EMBL" id="JAUSTZ010000001">
    <property type="protein sequence ID" value="MDQ0223929.1"/>
    <property type="molecule type" value="Genomic_DNA"/>
</dbReference>
<dbReference type="Proteomes" id="UP001232245">
    <property type="component" value="Unassembled WGS sequence"/>
</dbReference>
<dbReference type="Gene3D" id="3.40.50.2300">
    <property type="match status" value="2"/>
</dbReference>
<reference evidence="5 6" key="1">
    <citation type="submission" date="2023-07" db="EMBL/GenBank/DDBJ databases">
        <title>Genomic Encyclopedia of Type Strains, Phase IV (KMG-IV): sequencing the most valuable type-strain genomes for metagenomic binning, comparative biology and taxonomic classification.</title>
        <authorList>
            <person name="Goeker M."/>
        </authorList>
    </citation>
    <scope>NUCLEOTIDE SEQUENCE [LARGE SCALE GENOMIC DNA]</scope>
    <source>
        <strain evidence="5 6">DSM 17723</strain>
    </source>
</reference>
<keyword evidence="2" id="KW-0238">DNA-binding</keyword>
<evidence type="ECO:0000256" key="3">
    <source>
        <dbReference type="ARBA" id="ARBA00023163"/>
    </source>
</evidence>
<dbReference type="InterPro" id="IPR010982">
    <property type="entry name" value="Lambda_DNA-bd_dom_sf"/>
</dbReference>
<dbReference type="SMART" id="SM00354">
    <property type="entry name" value="HTH_LACI"/>
    <property type="match status" value="1"/>
</dbReference>
<dbReference type="PANTHER" id="PTHR30146:SF109">
    <property type="entry name" value="HTH-TYPE TRANSCRIPTIONAL REGULATOR GALS"/>
    <property type="match status" value="1"/>
</dbReference>
<dbReference type="Gene3D" id="1.10.260.40">
    <property type="entry name" value="lambda repressor-like DNA-binding domains"/>
    <property type="match status" value="1"/>
</dbReference>
<dbReference type="InterPro" id="IPR000843">
    <property type="entry name" value="HTH_LacI"/>
</dbReference>
<dbReference type="Pfam" id="PF00356">
    <property type="entry name" value="LacI"/>
    <property type="match status" value="1"/>
</dbReference>
<protein>
    <submittedName>
        <fullName evidence="5">LacI family transcriptional regulator</fullName>
    </submittedName>
</protein>
<organism evidence="5 6">
    <name type="scientific">Metabacillus niabensis</name>
    <dbReference type="NCBI Taxonomy" id="324854"/>
    <lineage>
        <taxon>Bacteria</taxon>
        <taxon>Bacillati</taxon>
        <taxon>Bacillota</taxon>
        <taxon>Bacilli</taxon>
        <taxon>Bacillales</taxon>
        <taxon>Bacillaceae</taxon>
        <taxon>Metabacillus</taxon>
    </lineage>
</organism>
<evidence type="ECO:0000256" key="1">
    <source>
        <dbReference type="ARBA" id="ARBA00023015"/>
    </source>
</evidence>
<proteinExistence type="predicted"/>
<dbReference type="CDD" id="cd01392">
    <property type="entry name" value="HTH_LacI"/>
    <property type="match status" value="1"/>
</dbReference>
<dbReference type="SUPFAM" id="SSF47413">
    <property type="entry name" value="lambda repressor-like DNA-binding domains"/>
    <property type="match status" value="1"/>
</dbReference>
<evidence type="ECO:0000256" key="2">
    <source>
        <dbReference type="ARBA" id="ARBA00023125"/>
    </source>
</evidence>
<sequence>MKEVNPVANRKDVAKLAGVSEATVSRVFNEVGPIREETKQKVLQAAAEIGYYPNAIAQSFAKGKSNNIGVIVPYLPKVHLMSTHYFSELLSGIGAKLGEKGYGLLLLFQSPDEPKDYVQLFRSQKVDGCIILGSKNIPGEIEALSKLKELQLPYCLVNQTFSGYLFHTIDADHVQGSFEAVSALIKKGFEQIIFVNGPLEYSNSSDRFQGYSSALEMAGIARKDQLIFQGNYSRKSGYELAERIAPILRNSEAIFAANDRMAIGLMQGLSSHGYQAGRDYVLVGYDDSEMARMTSPPLSSVKVPLFEMGQLAAEKILELLTNPEHQVINEKLPVTLIERATTLWGQSPKNTL</sequence>
<name>A0ABT9YVB0_9BACI</name>
<evidence type="ECO:0000313" key="5">
    <source>
        <dbReference type="EMBL" id="MDQ0223929.1"/>
    </source>
</evidence>
<dbReference type="Pfam" id="PF13377">
    <property type="entry name" value="Peripla_BP_3"/>
    <property type="match status" value="1"/>
</dbReference>
<dbReference type="InterPro" id="IPR028082">
    <property type="entry name" value="Peripla_BP_I"/>
</dbReference>
<keyword evidence="3" id="KW-0804">Transcription</keyword>
<dbReference type="PROSITE" id="PS50932">
    <property type="entry name" value="HTH_LACI_2"/>
    <property type="match status" value="1"/>
</dbReference>
<dbReference type="InterPro" id="IPR046335">
    <property type="entry name" value="LacI/GalR-like_sensor"/>
</dbReference>
<dbReference type="PANTHER" id="PTHR30146">
    <property type="entry name" value="LACI-RELATED TRANSCRIPTIONAL REPRESSOR"/>
    <property type="match status" value="1"/>
</dbReference>
<dbReference type="SUPFAM" id="SSF53822">
    <property type="entry name" value="Periplasmic binding protein-like I"/>
    <property type="match status" value="1"/>
</dbReference>
<keyword evidence="1" id="KW-0805">Transcription regulation</keyword>
<comment type="caution">
    <text evidence="5">The sequence shown here is derived from an EMBL/GenBank/DDBJ whole genome shotgun (WGS) entry which is preliminary data.</text>
</comment>
<feature type="domain" description="HTH lacI-type" evidence="4">
    <location>
        <begin position="8"/>
        <end position="62"/>
    </location>
</feature>
<gene>
    <name evidence="5" type="ORF">J2S02_000251</name>
</gene>
<evidence type="ECO:0000259" key="4">
    <source>
        <dbReference type="PROSITE" id="PS50932"/>
    </source>
</evidence>
<dbReference type="CDD" id="cd06267">
    <property type="entry name" value="PBP1_LacI_sugar_binding-like"/>
    <property type="match status" value="1"/>
</dbReference>
<dbReference type="RefSeq" id="WP_095298675.1">
    <property type="nucleotide sequence ID" value="NZ_CADEPK010000223.1"/>
</dbReference>
<evidence type="ECO:0000313" key="6">
    <source>
        <dbReference type="Proteomes" id="UP001232245"/>
    </source>
</evidence>
<keyword evidence="6" id="KW-1185">Reference proteome</keyword>
<accession>A0ABT9YVB0</accession>